<name>A0A183IGD8_9BILA</name>
<keyword evidence="8 9" id="KW-0539">Nucleus</keyword>
<feature type="compositionally biased region" description="Polar residues" evidence="12">
    <location>
        <begin position="209"/>
        <end position="219"/>
    </location>
</feature>
<dbReference type="InterPro" id="IPR009057">
    <property type="entry name" value="Homeodomain-like_sf"/>
</dbReference>
<dbReference type="GO" id="GO:0000981">
    <property type="term" value="F:DNA-binding transcription factor activity, RNA polymerase II-specific"/>
    <property type="evidence" value="ECO:0007669"/>
    <property type="project" value="InterPro"/>
</dbReference>
<evidence type="ECO:0000256" key="1">
    <source>
        <dbReference type="ARBA" id="ARBA00004123"/>
    </source>
</evidence>
<evidence type="ECO:0000256" key="3">
    <source>
        <dbReference type="ARBA" id="ARBA00022737"/>
    </source>
</evidence>
<comment type="subcellular location">
    <subcellularLocation>
        <location evidence="1 9 11">Nucleus</location>
    </subcellularLocation>
</comment>
<evidence type="ECO:0000313" key="15">
    <source>
        <dbReference type="EMBL" id="VDO98579.1"/>
    </source>
</evidence>
<evidence type="ECO:0000256" key="5">
    <source>
        <dbReference type="ARBA" id="ARBA00023038"/>
    </source>
</evidence>
<dbReference type="SMART" id="SM00132">
    <property type="entry name" value="LIM"/>
    <property type="match status" value="1"/>
</dbReference>
<reference evidence="17" key="1">
    <citation type="submission" date="2016-06" db="UniProtKB">
        <authorList>
            <consortium name="WormBaseParasite"/>
        </authorList>
    </citation>
    <scope>IDENTIFICATION</scope>
</reference>
<proteinExistence type="predicted"/>
<keyword evidence="4 10" id="KW-0862">Zinc</keyword>
<keyword evidence="16" id="KW-1185">Reference proteome</keyword>
<dbReference type="InterPro" id="IPR001781">
    <property type="entry name" value="Znf_LIM"/>
</dbReference>
<keyword evidence="6 9" id="KW-0238">DNA-binding</keyword>
<evidence type="ECO:0000259" key="14">
    <source>
        <dbReference type="PROSITE" id="PS50071"/>
    </source>
</evidence>
<feature type="compositionally biased region" description="Basic and acidic residues" evidence="12">
    <location>
        <begin position="148"/>
        <end position="159"/>
    </location>
</feature>
<dbReference type="PANTHER" id="PTHR24208:SF166">
    <property type="entry name" value="LIM HOMEOBOX TRANSCRIPTION FACTOR 1 ALPHA, ISOFORM B"/>
    <property type="match status" value="1"/>
</dbReference>
<dbReference type="GO" id="GO:0005634">
    <property type="term" value="C:nucleus"/>
    <property type="evidence" value="ECO:0007669"/>
    <property type="project" value="UniProtKB-SubCell"/>
</dbReference>
<feature type="region of interest" description="Disordered" evidence="12">
    <location>
        <begin position="127"/>
        <end position="172"/>
    </location>
</feature>
<feature type="region of interest" description="Disordered" evidence="12">
    <location>
        <begin position="207"/>
        <end position="235"/>
    </location>
</feature>
<dbReference type="PANTHER" id="PTHR24208">
    <property type="entry name" value="LIM/HOMEOBOX PROTEIN LHX"/>
    <property type="match status" value="1"/>
</dbReference>
<feature type="domain" description="Homeobox" evidence="14">
    <location>
        <begin position="68"/>
        <end position="128"/>
    </location>
</feature>
<keyword evidence="5 10" id="KW-0440">LIM domain</keyword>
<protein>
    <submittedName>
        <fullName evidence="17">Homeobox domain-containing protein</fullName>
    </submittedName>
</protein>
<dbReference type="Proteomes" id="UP000270296">
    <property type="component" value="Unassembled WGS sequence"/>
</dbReference>
<evidence type="ECO:0000256" key="8">
    <source>
        <dbReference type="ARBA" id="ARBA00023242"/>
    </source>
</evidence>
<organism evidence="17">
    <name type="scientific">Soboliphyme baturini</name>
    <dbReference type="NCBI Taxonomy" id="241478"/>
    <lineage>
        <taxon>Eukaryota</taxon>
        <taxon>Metazoa</taxon>
        <taxon>Ecdysozoa</taxon>
        <taxon>Nematoda</taxon>
        <taxon>Enoplea</taxon>
        <taxon>Dorylaimia</taxon>
        <taxon>Dioctophymatida</taxon>
        <taxon>Dioctophymatoidea</taxon>
        <taxon>Soboliphymatidae</taxon>
        <taxon>Soboliphyme</taxon>
    </lineage>
</organism>
<dbReference type="FunFam" id="1.10.10.60:FF:000448">
    <property type="entry name" value="LIM/homeobox protein Lhx4"/>
    <property type="match status" value="1"/>
</dbReference>
<dbReference type="SUPFAM" id="SSF46689">
    <property type="entry name" value="Homeodomain-like"/>
    <property type="match status" value="1"/>
</dbReference>
<evidence type="ECO:0000313" key="17">
    <source>
        <dbReference type="WBParaSite" id="SBAD_0000281201-mRNA-1"/>
    </source>
</evidence>
<feature type="domain" description="LIM zinc-binding" evidence="13">
    <location>
        <begin position="1"/>
        <end position="59"/>
    </location>
</feature>
<accession>A0A183IGD8</accession>
<evidence type="ECO:0000256" key="4">
    <source>
        <dbReference type="ARBA" id="ARBA00022833"/>
    </source>
</evidence>
<dbReference type="GO" id="GO:0030182">
    <property type="term" value="P:neuron differentiation"/>
    <property type="evidence" value="ECO:0007669"/>
    <property type="project" value="TreeGrafter"/>
</dbReference>
<dbReference type="PROSITE" id="PS50071">
    <property type="entry name" value="HOMEOBOX_2"/>
    <property type="match status" value="1"/>
</dbReference>
<dbReference type="OrthoDB" id="6159439at2759"/>
<keyword evidence="7 9" id="KW-0371">Homeobox</keyword>
<evidence type="ECO:0000259" key="13">
    <source>
        <dbReference type="PROSITE" id="PS50023"/>
    </source>
</evidence>
<evidence type="ECO:0000256" key="7">
    <source>
        <dbReference type="ARBA" id="ARBA00023155"/>
    </source>
</evidence>
<feature type="DNA-binding region" description="Homeobox" evidence="9">
    <location>
        <begin position="70"/>
        <end position="129"/>
    </location>
</feature>
<keyword evidence="2 10" id="KW-0479">Metal-binding</keyword>
<sequence length="249" mass="28070">MCILPLNPDDMVHRAVDKIYHANCFCCYYCGHILQPREEYVVHDGQIVCLGDFELMMQHACNSGEHRKAVKRPRTILTSHQRKAFKASFEITAKPCRKAREALAKETGLSVRVVQVWFQNQRAKLKKLHRKQENGKTNGSQTADEESDTKKTQTEKSISKESSPYSTNGHDTDNDVFSCSTVNGTTIAIDACFSNMILIDTSGDELSNHAHSGNESGSKSLVERSDADLSESSNPIDKLYHMQNSYFRY</sequence>
<dbReference type="Gene3D" id="1.10.10.60">
    <property type="entry name" value="Homeodomain-like"/>
    <property type="match status" value="1"/>
</dbReference>
<dbReference type="InterPro" id="IPR001356">
    <property type="entry name" value="HD"/>
</dbReference>
<dbReference type="AlphaFoldDB" id="A0A183IGD8"/>
<evidence type="ECO:0000256" key="10">
    <source>
        <dbReference type="PROSITE-ProRule" id="PRU00125"/>
    </source>
</evidence>
<dbReference type="GO" id="GO:0000977">
    <property type="term" value="F:RNA polymerase II transcription regulatory region sequence-specific DNA binding"/>
    <property type="evidence" value="ECO:0007669"/>
    <property type="project" value="TreeGrafter"/>
</dbReference>
<dbReference type="InterPro" id="IPR050453">
    <property type="entry name" value="LIM_Homeobox_TF"/>
</dbReference>
<evidence type="ECO:0000256" key="6">
    <source>
        <dbReference type="ARBA" id="ARBA00023125"/>
    </source>
</evidence>
<dbReference type="InterPro" id="IPR017970">
    <property type="entry name" value="Homeobox_CS"/>
</dbReference>
<dbReference type="EMBL" id="UZAM01007351">
    <property type="protein sequence ID" value="VDO98579.1"/>
    <property type="molecule type" value="Genomic_DNA"/>
</dbReference>
<dbReference type="GO" id="GO:0046872">
    <property type="term" value="F:metal ion binding"/>
    <property type="evidence" value="ECO:0007669"/>
    <property type="project" value="UniProtKB-KW"/>
</dbReference>
<evidence type="ECO:0000313" key="16">
    <source>
        <dbReference type="Proteomes" id="UP000270296"/>
    </source>
</evidence>
<dbReference type="SMART" id="SM00389">
    <property type="entry name" value="HOX"/>
    <property type="match status" value="1"/>
</dbReference>
<evidence type="ECO:0000256" key="11">
    <source>
        <dbReference type="RuleBase" id="RU000682"/>
    </source>
</evidence>
<feature type="compositionally biased region" description="Polar residues" evidence="12">
    <location>
        <begin position="160"/>
        <end position="172"/>
    </location>
</feature>
<gene>
    <name evidence="15" type="ORF">SBAD_LOCUS2682</name>
</gene>
<dbReference type="Gene3D" id="2.10.110.10">
    <property type="entry name" value="Cysteine Rich Protein"/>
    <property type="match status" value="1"/>
</dbReference>
<dbReference type="CDD" id="cd00086">
    <property type="entry name" value="homeodomain"/>
    <property type="match status" value="1"/>
</dbReference>
<keyword evidence="3" id="KW-0677">Repeat</keyword>
<reference evidence="15 16" key="2">
    <citation type="submission" date="2018-11" db="EMBL/GenBank/DDBJ databases">
        <authorList>
            <consortium name="Pathogen Informatics"/>
        </authorList>
    </citation>
    <scope>NUCLEOTIDE SEQUENCE [LARGE SCALE GENOMIC DNA]</scope>
</reference>
<dbReference type="PROSITE" id="PS00027">
    <property type="entry name" value="HOMEOBOX_1"/>
    <property type="match status" value="1"/>
</dbReference>
<dbReference type="Pfam" id="PF00412">
    <property type="entry name" value="LIM"/>
    <property type="match status" value="1"/>
</dbReference>
<dbReference type="WBParaSite" id="SBAD_0000281201-mRNA-1">
    <property type="protein sequence ID" value="SBAD_0000281201-mRNA-1"/>
    <property type="gene ID" value="SBAD_0000281201"/>
</dbReference>
<dbReference type="PROSITE" id="PS50023">
    <property type="entry name" value="LIM_DOMAIN_2"/>
    <property type="match status" value="1"/>
</dbReference>
<evidence type="ECO:0000256" key="12">
    <source>
        <dbReference type="SAM" id="MobiDB-lite"/>
    </source>
</evidence>
<dbReference type="Pfam" id="PF00046">
    <property type="entry name" value="Homeodomain"/>
    <property type="match status" value="1"/>
</dbReference>
<evidence type="ECO:0000256" key="9">
    <source>
        <dbReference type="PROSITE-ProRule" id="PRU00108"/>
    </source>
</evidence>
<evidence type="ECO:0000256" key="2">
    <source>
        <dbReference type="ARBA" id="ARBA00022723"/>
    </source>
</evidence>